<evidence type="ECO:0000313" key="2">
    <source>
        <dbReference type="EMBL" id="EMQ99583.1"/>
    </source>
</evidence>
<dbReference type="AlphaFoldDB" id="M7NM16"/>
<dbReference type="Proteomes" id="UP000012015">
    <property type="component" value="Unassembled WGS sequence"/>
</dbReference>
<protein>
    <submittedName>
        <fullName evidence="2">Uncharacterized protein</fullName>
    </submittedName>
</protein>
<organism evidence="2 3">
    <name type="scientific">Paeniglutamicibacter gangotriensis Lz1y</name>
    <dbReference type="NCBI Taxonomy" id="1276920"/>
    <lineage>
        <taxon>Bacteria</taxon>
        <taxon>Bacillati</taxon>
        <taxon>Actinomycetota</taxon>
        <taxon>Actinomycetes</taxon>
        <taxon>Micrococcales</taxon>
        <taxon>Micrococcaceae</taxon>
        <taxon>Paeniglutamicibacter</taxon>
    </lineage>
</organism>
<evidence type="ECO:0000313" key="3">
    <source>
        <dbReference type="Proteomes" id="UP000012015"/>
    </source>
</evidence>
<feature type="region of interest" description="Disordered" evidence="1">
    <location>
        <begin position="142"/>
        <end position="183"/>
    </location>
</feature>
<reference evidence="2 3" key="1">
    <citation type="journal article" date="2013" name="Genome Announc.">
        <title>Draft Genome Sequence of Arthrobacter gangotriensis Strain Lz1yT, Isolated from a Penguin Rookery Soil Sample Collected in Antarctica, near the Indian Station Dakshin Gangotri.</title>
        <authorList>
            <person name="Shivaji S."/>
            <person name="Ara S."/>
            <person name="Bandi S."/>
            <person name="Singh A."/>
            <person name="Kumar Pinnaka A."/>
        </authorList>
    </citation>
    <scope>NUCLEOTIDE SEQUENCE [LARGE SCALE GENOMIC DNA]</scope>
    <source>
        <strain evidence="2 3">Lz1y</strain>
    </source>
</reference>
<gene>
    <name evidence="2" type="ORF">ADIAG_00683</name>
</gene>
<name>M7NM16_9MICC</name>
<sequence>MGMALEEYLRSVDTEWGNQLGLGALAKHWRDRRRIYELTLARAGGSMSSTPTPLPRSAPESVRSCTRNVALRSSPWVSCTEKTAQRRPWCPPGSVSRSWKMGACRWGSGSIASTGAGIAGRTGCAAGMMVWRARRCPRTTALPSTSITRPWRPCPGASASRSGEPLLESMDSLGEMRGFPAAA</sequence>
<dbReference type="EMBL" id="AOCK01000002">
    <property type="protein sequence ID" value="EMQ99583.1"/>
    <property type="molecule type" value="Genomic_DNA"/>
</dbReference>
<accession>M7NM16</accession>
<evidence type="ECO:0000256" key="1">
    <source>
        <dbReference type="SAM" id="MobiDB-lite"/>
    </source>
</evidence>
<dbReference type="STRING" id="1276920.ADIAG_00683"/>
<keyword evidence="3" id="KW-1185">Reference proteome</keyword>
<comment type="caution">
    <text evidence="2">The sequence shown here is derived from an EMBL/GenBank/DDBJ whole genome shotgun (WGS) entry which is preliminary data.</text>
</comment>
<proteinExistence type="predicted"/>